<organism evidence="2 3">
    <name type="scientific">Chitinophaga japonensis</name>
    <name type="common">Flexibacter japonensis</name>
    <dbReference type="NCBI Taxonomy" id="104662"/>
    <lineage>
        <taxon>Bacteria</taxon>
        <taxon>Pseudomonadati</taxon>
        <taxon>Bacteroidota</taxon>
        <taxon>Chitinophagia</taxon>
        <taxon>Chitinophagales</taxon>
        <taxon>Chitinophagaceae</taxon>
        <taxon>Chitinophaga</taxon>
    </lineage>
</organism>
<accession>A0A562STB3</accession>
<dbReference type="Gene3D" id="2.60.40.2970">
    <property type="match status" value="1"/>
</dbReference>
<proteinExistence type="predicted"/>
<dbReference type="Proteomes" id="UP000316778">
    <property type="component" value="Unassembled WGS sequence"/>
</dbReference>
<evidence type="ECO:0000313" key="2">
    <source>
        <dbReference type="EMBL" id="TWI84036.1"/>
    </source>
</evidence>
<comment type="caution">
    <text evidence="2">The sequence shown here is derived from an EMBL/GenBank/DDBJ whole genome shotgun (WGS) entry which is preliminary data.</text>
</comment>
<reference evidence="2 3" key="1">
    <citation type="journal article" date="2013" name="Stand. Genomic Sci.">
        <title>Genomic Encyclopedia of Type Strains, Phase I: The one thousand microbial genomes (KMG-I) project.</title>
        <authorList>
            <person name="Kyrpides N.C."/>
            <person name="Woyke T."/>
            <person name="Eisen J.A."/>
            <person name="Garrity G."/>
            <person name="Lilburn T.G."/>
            <person name="Beck B.J."/>
            <person name="Whitman W.B."/>
            <person name="Hugenholtz P."/>
            <person name="Klenk H.P."/>
        </authorList>
    </citation>
    <scope>NUCLEOTIDE SEQUENCE [LARGE SCALE GENOMIC DNA]</scope>
    <source>
        <strain evidence="2 3">DSM 13484</strain>
    </source>
</reference>
<feature type="chain" id="PRO_5022061147" description="Protease" evidence="1">
    <location>
        <begin position="22"/>
        <end position="160"/>
    </location>
</feature>
<sequence>MRNLLTILAAWLSVFFFPACKNSQPANGSTNEALVAVMTIPATVKAGQPVMLHFAVRNPSAKELSFCKWHTPFEGFMDAFLHVQESKGAEAQYRGIMAKRIMPPPADAYIRVPAGDSVSVDIDLLKGYAVDVPGTYTVRYQAGGVSGLEKVNEAAFTVVE</sequence>
<evidence type="ECO:0000256" key="1">
    <source>
        <dbReference type="SAM" id="SignalP"/>
    </source>
</evidence>
<name>A0A562STB3_CHIJA</name>
<protein>
    <recommendedName>
        <fullName evidence="4">Protease</fullName>
    </recommendedName>
</protein>
<keyword evidence="1" id="KW-0732">Signal</keyword>
<keyword evidence="3" id="KW-1185">Reference proteome</keyword>
<dbReference type="EMBL" id="VLLG01000005">
    <property type="protein sequence ID" value="TWI84036.1"/>
    <property type="molecule type" value="Genomic_DNA"/>
</dbReference>
<evidence type="ECO:0008006" key="4">
    <source>
        <dbReference type="Google" id="ProtNLM"/>
    </source>
</evidence>
<gene>
    <name evidence="2" type="ORF">LX66_4398</name>
</gene>
<evidence type="ECO:0000313" key="3">
    <source>
        <dbReference type="Proteomes" id="UP000316778"/>
    </source>
</evidence>
<feature type="signal peptide" evidence="1">
    <location>
        <begin position="1"/>
        <end position="21"/>
    </location>
</feature>
<dbReference type="AlphaFoldDB" id="A0A562STB3"/>